<keyword evidence="7" id="KW-0325">Glycoprotein</keyword>
<keyword evidence="6" id="KW-1015">Disulfide bond</keyword>
<dbReference type="Pfam" id="PF00087">
    <property type="entry name" value="Toxin_TOLIP"/>
    <property type="match status" value="1"/>
</dbReference>
<evidence type="ECO:0000256" key="1">
    <source>
        <dbReference type="ARBA" id="ARBA00004609"/>
    </source>
</evidence>
<evidence type="ECO:0000256" key="7">
    <source>
        <dbReference type="ARBA" id="ARBA00023180"/>
    </source>
</evidence>
<keyword evidence="4 9" id="KW-0732">Signal</keyword>
<evidence type="ECO:0000313" key="12">
    <source>
        <dbReference type="Proteomes" id="UP001066276"/>
    </source>
</evidence>
<evidence type="ECO:0000256" key="3">
    <source>
        <dbReference type="ARBA" id="ARBA00022622"/>
    </source>
</evidence>
<dbReference type="EMBL" id="JANPWB010000010">
    <property type="protein sequence ID" value="KAJ1134417.1"/>
    <property type="molecule type" value="Genomic_DNA"/>
</dbReference>
<evidence type="ECO:0000256" key="8">
    <source>
        <dbReference type="ARBA" id="ARBA00023288"/>
    </source>
</evidence>
<evidence type="ECO:0000259" key="10">
    <source>
        <dbReference type="Pfam" id="PF00087"/>
    </source>
</evidence>
<dbReference type="InterPro" id="IPR035076">
    <property type="entry name" value="Toxin/TOLIP"/>
</dbReference>
<dbReference type="InterPro" id="IPR045860">
    <property type="entry name" value="Snake_toxin-like_sf"/>
</dbReference>
<dbReference type="GO" id="GO:0098552">
    <property type="term" value="C:side of membrane"/>
    <property type="evidence" value="ECO:0007669"/>
    <property type="project" value="UniProtKB-KW"/>
</dbReference>
<comment type="subcellular location">
    <subcellularLocation>
        <location evidence="1">Cell membrane</location>
        <topology evidence="1">Lipid-anchor</topology>
        <topology evidence="1">GPI-anchor</topology>
    </subcellularLocation>
</comment>
<dbReference type="SUPFAM" id="SSF57302">
    <property type="entry name" value="Snake toxin-like"/>
    <property type="match status" value="1"/>
</dbReference>
<protein>
    <recommendedName>
        <fullName evidence="10">Snake toxin/toxin-like domain-containing protein</fullName>
    </recommendedName>
</protein>
<dbReference type="GO" id="GO:0005886">
    <property type="term" value="C:plasma membrane"/>
    <property type="evidence" value="ECO:0007669"/>
    <property type="project" value="UniProtKB-SubCell"/>
</dbReference>
<feature type="signal peptide" evidence="9">
    <location>
        <begin position="1"/>
        <end position="20"/>
    </location>
</feature>
<evidence type="ECO:0000256" key="5">
    <source>
        <dbReference type="ARBA" id="ARBA00023136"/>
    </source>
</evidence>
<dbReference type="PANTHER" id="PTHR47613">
    <property type="entry name" value="SPERM ACROSOME MEMBRANE-ASSOCIATED PROTEIN 4"/>
    <property type="match status" value="1"/>
</dbReference>
<evidence type="ECO:0000256" key="6">
    <source>
        <dbReference type="ARBA" id="ARBA00023157"/>
    </source>
</evidence>
<sequence>MSRALLLALAALFCFSLGEADVQPLKCLKCTLTIGNIPCYTTTEVCESGEKCATITGHAANHQLITKKKCVEVEKCGTHESVVNLGINYTTSVICCDGDFCNSAAAGLARPSLLLPLAVLMVCLAWLL</sequence>
<keyword evidence="5" id="KW-0472">Membrane</keyword>
<name>A0AAV7Q5A0_PLEWA</name>
<evidence type="ECO:0000256" key="9">
    <source>
        <dbReference type="SAM" id="SignalP"/>
    </source>
</evidence>
<keyword evidence="8" id="KW-0449">Lipoprotein</keyword>
<dbReference type="GO" id="GO:0035036">
    <property type="term" value="P:sperm-egg recognition"/>
    <property type="evidence" value="ECO:0007669"/>
    <property type="project" value="TreeGrafter"/>
</dbReference>
<dbReference type="Gene3D" id="2.10.60.10">
    <property type="entry name" value="CD59"/>
    <property type="match status" value="1"/>
</dbReference>
<proteinExistence type="predicted"/>
<dbReference type="InterPro" id="IPR046354">
    <property type="entry name" value="SPACA4/Bouncer"/>
</dbReference>
<gene>
    <name evidence="11" type="ORF">NDU88_000869</name>
</gene>
<reference evidence="11" key="1">
    <citation type="journal article" date="2022" name="bioRxiv">
        <title>Sequencing and chromosome-scale assembly of the giantPleurodeles waltlgenome.</title>
        <authorList>
            <person name="Brown T."/>
            <person name="Elewa A."/>
            <person name="Iarovenko S."/>
            <person name="Subramanian E."/>
            <person name="Araus A.J."/>
            <person name="Petzold A."/>
            <person name="Susuki M."/>
            <person name="Suzuki K.-i.T."/>
            <person name="Hayashi T."/>
            <person name="Toyoda A."/>
            <person name="Oliveira C."/>
            <person name="Osipova E."/>
            <person name="Leigh N.D."/>
            <person name="Simon A."/>
            <person name="Yun M.H."/>
        </authorList>
    </citation>
    <scope>NUCLEOTIDE SEQUENCE</scope>
    <source>
        <strain evidence="11">20211129_DDA</strain>
        <tissue evidence="11">Liver</tissue>
    </source>
</reference>
<keyword evidence="2" id="KW-1003">Cell membrane</keyword>
<organism evidence="11 12">
    <name type="scientific">Pleurodeles waltl</name>
    <name type="common">Iberian ribbed newt</name>
    <dbReference type="NCBI Taxonomy" id="8319"/>
    <lineage>
        <taxon>Eukaryota</taxon>
        <taxon>Metazoa</taxon>
        <taxon>Chordata</taxon>
        <taxon>Craniata</taxon>
        <taxon>Vertebrata</taxon>
        <taxon>Euteleostomi</taxon>
        <taxon>Amphibia</taxon>
        <taxon>Batrachia</taxon>
        <taxon>Caudata</taxon>
        <taxon>Salamandroidea</taxon>
        <taxon>Salamandridae</taxon>
        <taxon>Pleurodelinae</taxon>
        <taxon>Pleurodeles</taxon>
    </lineage>
</organism>
<evidence type="ECO:0000256" key="2">
    <source>
        <dbReference type="ARBA" id="ARBA00022475"/>
    </source>
</evidence>
<dbReference type="PANTHER" id="PTHR47613:SF1">
    <property type="entry name" value="SPERM ACROSOME MEMBRANE-ASSOCIATED PROTEIN 4"/>
    <property type="match status" value="1"/>
</dbReference>
<keyword evidence="12" id="KW-1185">Reference proteome</keyword>
<feature type="chain" id="PRO_5043316788" description="Snake toxin/toxin-like domain-containing protein" evidence="9">
    <location>
        <begin position="21"/>
        <end position="128"/>
    </location>
</feature>
<evidence type="ECO:0000313" key="11">
    <source>
        <dbReference type="EMBL" id="KAJ1134417.1"/>
    </source>
</evidence>
<dbReference type="Proteomes" id="UP001066276">
    <property type="component" value="Chromosome 6"/>
</dbReference>
<evidence type="ECO:0000256" key="4">
    <source>
        <dbReference type="ARBA" id="ARBA00022729"/>
    </source>
</evidence>
<dbReference type="AlphaFoldDB" id="A0AAV7Q5A0"/>
<accession>A0AAV7Q5A0</accession>
<comment type="caution">
    <text evidence="11">The sequence shown here is derived from an EMBL/GenBank/DDBJ whole genome shotgun (WGS) entry which is preliminary data.</text>
</comment>
<keyword evidence="3" id="KW-0336">GPI-anchor</keyword>
<feature type="domain" description="Snake toxin/toxin-like" evidence="10">
    <location>
        <begin position="25"/>
        <end position="102"/>
    </location>
</feature>